<dbReference type="NCBIfam" id="NF004389">
    <property type="entry name" value="PRK05749.1-5"/>
    <property type="match status" value="1"/>
</dbReference>
<evidence type="ECO:0000256" key="6">
    <source>
        <dbReference type="ARBA" id="ARBA00049183"/>
    </source>
</evidence>
<dbReference type="InterPro" id="IPR039901">
    <property type="entry name" value="Kdotransferase"/>
</dbReference>
<dbReference type="InterPro" id="IPR038107">
    <property type="entry name" value="Glycos_transf_N_sf"/>
</dbReference>
<keyword evidence="9" id="KW-0328">Glycosyltransferase</keyword>
<sequence length="384" mass="43212">MVAIYYILALIVWIFGAIFLLIFSFKSKYKHSIPARFFLFKNPSFKEAQIHFHACSFGEIQALKPIMQMFEDKAISVVTNTGFEAASKISANTRFLPFEIFLPFWLKPSKVLVVFEAELWLMLVAIAKAKGAKVLLVNARISDRSYKRYLKFAFFYRKIFSFIDVIYAQSQIDKERLSALGAKNIIVNGNIKSAFLPQPSKKFTKPKERVIVLASTHEGEEKILLDSILPSQNDKFIVAPRHPERFAMVKELVKAWAQKHKKSFASFSQSKSLEADVILLDTLGELVNFYAISDVVVLGGSFVPNVGGHNPIEAAQFKNAIISGKHIFNQKSLFTLLKGVYNVDVSEVNSLLQSELEICQIAQKGDANIIIDEIRRGCGTGKSI</sequence>
<dbReference type="PANTHER" id="PTHR42755:SF1">
    <property type="entry name" value="3-DEOXY-D-MANNO-OCTULOSONIC ACID TRANSFERASE, MITOCHONDRIAL-RELATED"/>
    <property type="match status" value="1"/>
</dbReference>
<feature type="transmembrane region" description="Helical" evidence="7">
    <location>
        <begin position="6"/>
        <end position="25"/>
    </location>
</feature>
<evidence type="ECO:0000256" key="1">
    <source>
        <dbReference type="ARBA" id="ARBA00004713"/>
    </source>
</evidence>
<evidence type="ECO:0000313" key="10">
    <source>
        <dbReference type="Proteomes" id="UP000789359"/>
    </source>
</evidence>
<evidence type="ECO:0000256" key="4">
    <source>
        <dbReference type="ARBA" id="ARBA00022679"/>
    </source>
</evidence>
<evidence type="ECO:0000256" key="5">
    <source>
        <dbReference type="ARBA" id="ARBA00031445"/>
    </source>
</evidence>
<dbReference type="Gene3D" id="3.40.50.11720">
    <property type="entry name" value="3-Deoxy-D-manno-octulosonic-acid transferase, N-terminal domain"/>
    <property type="match status" value="1"/>
</dbReference>
<evidence type="ECO:0000313" key="9">
    <source>
        <dbReference type="EMBL" id="CAD7286493.1"/>
    </source>
</evidence>
<feature type="domain" description="3-deoxy-D-manno-octulosonic-acid transferase N-terminal" evidence="8">
    <location>
        <begin position="33"/>
        <end position="193"/>
    </location>
</feature>
<gene>
    <name evidence="9" type="primary">waaA</name>
    <name evidence="9" type="ORF">LMG8286_00326</name>
</gene>
<comment type="caution">
    <text evidence="9">The sequence shown here is derived from an EMBL/GenBank/DDBJ whole genome shotgun (WGS) entry which is preliminary data.</text>
</comment>
<comment type="similarity">
    <text evidence="7">Belongs to the glycosyltransferase group 1 family.</text>
</comment>
<evidence type="ECO:0000256" key="2">
    <source>
        <dbReference type="ARBA" id="ARBA00012621"/>
    </source>
</evidence>
<dbReference type="PANTHER" id="PTHR42755">
    <property type="entry name" value="3-DEOXY-MANNO-OCTULOSONATE CYTIDYLYLTRANSFERASE"/>
    <property type="match status" value="1"/>
</dbReference>
<dbReference type="RefSeq" id="WP_230056123.1">
    <property type="nucleotide sequence ID" value="NZ_CAJHOE010000001.1"/>
</dbReference>
<evidence type="ECO:0000256" key="3">
    <source>
        <dbReference type="ARBA" id="ARBA00019077"/>
    </source>
</evidence>
<keyword evidence="10" id="KW-1185">Reference proteome</keyword>
<keyword evidence="7" id="KW-1133">Transmembrane helix</keyword>
<dbReference type="GO" id="GO:0043842">
    <property type="term" value="F:Kdo transferase activity"/>
    <property type="evidence" value="ECO:0007669"/>
    <property type="project" value="UniProtKB-EC"/>
</dbReference>
<reference evidence="9 10" key="1">
    <citation type="submission" date="2020-11" db="EMBL/GenBank/DDBJ databases">
        <authorList>
            <person name="Peeters C."/>
        </authorList>
    </citation>
    <scope>NUCLEOTIDE SEQUENCE [LARGE SCALE GENOMIC DNA]</scope>
    <source>
        <strain evidence="9 10">LMG 8286</strain>
    </source>
</reference>
<comment type="pathway">
    <text evidence="1 7">Bacterial outer membrane biogenesis; LPS core biosynthesis.</text>
</comment>
<keyword evidence="7" id="KW-0472">Membrane</keyword>
<dbReference type="Pfam" id="PF04413">
    <property type="entry name" value="Glycos_transf_N"/>
    <property type="match status" value="1"/>
</dbReference>
<dbReference type="InterPro" id="IPR007507">
    <property type="entry name" value="Glycos_transf_N"/>
</dbReference>
<accession>A0ABM8Q133</accession>
<protein>
    <recommendedName>
        <fullName evidence="3 7">3-deoxy-D-manno-octulosonic acid transferase</fullName>
        <shortName evidence="7">Kdo transferase</shortName>
        <ecNumber evidence="2 7">2.4.99.12</ecNumber>
    </recommendedName>
    <alternativeName>
        <fullName evidence="5 7">Lipid IV(A) 3-deoxy-D-manno-octulosonic acid transferase</fullName>
    </alternativeName>
</protein>
<comment type="subcellular location">
    <subcellularLocation>
        <location evidence="7">Cell membrane</location>
    </subcellularLocation>
</comment>
<keyword evidence="7" id="KW-0448">Lipopolysaccharide biosynthesis</keyword>
<proteinExistence type="inferred from homology"/>
<dbReference type="EC" id="2.4.99.12" evidence="2 7"/>
<dbReference type="EMBL" id="CAJHOE010000001">
    <property type="protein sequence ID" value="CAD7286493.1"/>
    <property type="molecule type" value="Genomic_DNA"/>
</dbReference>
<evidence type="ECO:0000259" key="8">
    <source>
        <dbReference type="Pfam" id="PF04413"/>
    </source>
</evidence>
<comment type="function">
    <text evidence="7">Involved in lipopolysaccharide (LPS) biosynthesis. Catalyzes the transfer of 3-deoxy-D-manno-octulosonate (Kdo) residue(s) from CMP-Kdo to lipid IV(A), the tetraacyldisaccharide-1,4'-bisphosphate precursor of lipid A.</text>
</comment>
<name>A0ABM8Q133_9BACT</name>
<dbReference type="SUPFAM" id="SSF53756">
    <property type="entry name" value="UDP-Glycosyltransferase/glycogen phosphorylase"/>
    <property type="match status" value="1"/>
</dbReference>
<dbReference type="Proteomes" id="UP000789359">
    <property type="component" value="Unassembled WGS sequence"/>
</dbReference>
<keyword evidence="7" id="KW-1003">Cell membrane</keyword>
<keyword evidence="7" id="KW-0812">Transmembrane</keyword>
<comment type="catalytic activity">
    <reaction evidence="6 7">
        <text>lipid IVA (E. coli) + CMP-3-deoxy-beta-D-manno-octulosonate = alpha-Kdo-(2-&gt;6)-lipid IVA (E. coli) + CMP + H(+)</text>
        <dbReference type="Rhea" id="RHEA:28066"/>
        <dbReference type="ChEBI" id="CHEBI:15378"/>
        <dbReference type="ChEBI" id="CHEBI:58603"/>
        <dbReference type="ChEBI" id="CHEBI:60364"/>
        <dbReference type="ChEBI" id="CHEBI:60377"/>
        <dbReference type="ChEBI" id="CHEBI:85987"/>
        <dbReference type="EC" id="2.4.99.12"/>
    </reaction>
</comment>
<dbReference type="Gene3D" id="3.40.50.2000">
    <property type="entry name" value="Glycogen Phosphorylase B"/>
    <property type="match status" value="1"/>
</dbReference>
<evidence type="ECO:0000256" key="7">
    <source>
        <dbReference type="RuleBase" id="RU365103"/>
    </source>
</evidence>
<keyword evidence="4 7" id="KW-0808">Transferase</keyword>
<organism evidence="9 10">
    <name type="scientific">Campylobacter suis</name>
    <dbReference type="NCBI Taxonomy" id="2790657"/>
    <lineage>
        <taxon>Bacteria</taxon>
        <taxon>Pseudomonadati</taxon>
        <taxon>Campylobacterota</taxon>
        <taxon>Epsilonproteobacteria</taxon>
        <taxon>Campylobacterales</taxon>
        <taxon>Campylobacteraceae</taxon>
        <taxon>Campylobacter</taxon>
    </lineage>
</organism>